<dbReference type="RefSeq" id="WP_306727102.1">
    <property type="nucleotide sequence ID" value="NZ_JAVDDT010000001.1"/>
</dbReference>
<dbReference type="InterPro" id="IPR050508">
    <property type="entry name" value="Methyltransf_Superfamily"/>
</dbReference>
<proteinExistence type="predicted"/>
<evidence type="ECO:0000259" key="1">
    <source>
        <dbReference type="Pfam" id="PF08241"/>
    </source>
</evidence>
<gene>
    <name evidence="2" type="ORF">RBH19_01875</name>
</gene>
<organism evidence="2 3">
    <name type="scientific">Natronospira bacteriovora</name>
    <dbReference type="NCBI Taxonomy" id="3069753"/>
    <lineage>
        <taxon>Bacteria</taxon>
        <taxon>Pseudomonadati</taxon>
        <taxon>Pseudomonadota</taxon>
        <taxon>Gammaproteobacteria</taxon>
        <taxon>Natronospirales</taxon>
        <taxon>Natronospiraceae</taxon>
        <taxon>Natronospira</taxon>
    </lineage>
</organism>
<keyword evidence="2" id="KW-0808">Transferase</keyword>
<dbReference type="PANTHER" id="PTHR42912">
    <property type="entry name" value="METHYLTRANSFERASE"/>
    <property type="match status" value="1"/>
</dbReference>
<reference evidence="2 3" key="1">
    <citation type="submission" date="2023-08" db="EMBL/GenBank/DDBJ databases">
        <title>Whole-genome sequencing of halo(alkali)philic microorganisms from hypersaline lakes.</title>
        <authorList>
            <person name="Sorokin D.Y."/>
            <person name="Abbas B."/>
            <person name="Merkel A.Y."/>
        </authorList>
    </citation>
    <scope>NUCLEOTIDE SEQUENCE [LARGE SCALE GENOMIC DNA]</scope>
    <source>
        <strain evidence="2 3">AB-CW4</strain>
    </source>
</reference>
<dbReference type="Gene3D" id="3.40.50.150">
    <property type="entry name" value="Vaccinia Virus protein VP39"/>
    <property type="match status" value="1"/>
</dbReference>
<comment type="caution">
    <text evidence="2">The sequence shown here is derived from an EMBL/GenBank/DDBJ whole genome shotgun (WGS) entry which is preliminary data.</text>
</comment>
<dbReference type="GO" id="GO:0008168">
    <property type="term" value="F:methyltransferase activity"/>
    <property type="evidence" value="ECO:0007669"/>
    <property type="project" value="UniProtKB-KW"/>
</dbReference>
<dbReference type="EMBL" id="JAVDDT010000001">
    <property type="protein sequence ID" value="MDQ2068620.1"/>
    <property type="molecule type" value="Genomic_DNA"/>
</dbReference>
<dbReference type="Proteomes" id="UP001239019">
    <property type="component" value="Unassembled WGS sequence"/>
</dbReference>
<dbReference type="CDD" id="cd02440">
    <property type="entry name" value="AdoMet_MTases"/>
    <property type="match status" value="1"/>
</dbReference>
<evidence type="ECO:0000313" key="3">
    <source>
        <dbReference type="Proteomes" id="UP001239019"/>
    </source>
</evidence>
<dbReference type="InterPro" id="IPR013216">
    <property type="entry name" value="Methyltransf_11"/>
</dbReference>
<protein>
    <submittedName>
        <fullName evidence="2">Methyltransferase domain-containing protein</fullName>
    </submittedName>
</protein>
<name>A0ABU0W596_9GAMM</name>
<accession>A0ABU0W596</accession>
<dbReference type="Pfam" id="PF08241">
    <property type="entry name" value="Methyltransf_11"/>
    <property type="match status" value="1"/>
</dbReference>
<sequence length="212" mass="23911">MTEHLPSTREYDRLAPVYDQRWGHYLVSSLDATVGRLAVFSGEALLDVGCGTGLLLDRLKVAVPGVSLTGIDPSPGMLARARERLGDAVTLAQAPAEQLPFPDGAFDVVVSSSAFHYFRQPQAAVNEMARVLRPGGRLLLTDWCRDFLTMRLFDRWLHWRDPAHFRTWNQQEMRGFLGTAGFQSIQTERYRLSAFWGMMSVQGQRSAQRPDR</sequence>
<dbReference type="InterPro" id="IPR029063">
    <property type="entry name" value="SAM-dependent_MTases_sf"/>
</dbReference>
<dbReference type="SUPFAM" id="SSF53335">
    <property type="entry name" value="S-adenosyl-L-methionine-dependent methyltransferases"/>
    <property type="match status" value="1"/>
</dbReference>
<dbReference type="PANTHER" id="PTHR42912:SF80">
    <property type="entry name" value="METHYLTRANSFERASE DOMAIN-CONTAINING PROTEIN"/>
    <property type="match status" value="1"/>
</dbReference>
<dbReference type="GO" id="GO:0032259">
    <property type="term" value="P:methylation"/>
    <property type="evidence" value="ECO:0007669"/>
    <property type="project" value="UniProtKB-KW"/>
</dbReference>
<feature type="domain" description="Methyltransferase type 11" evidence="1">
    <location>
        <begin position="46"/>
        <end position="139"/>
    </location>
</feature>
<evidence type="ECO:0000313" key="2">
    <source>
        <dbReference type="EMBL" id="MDQ2068620.1"/>
    </source>
</evidence>
<keyword evidence="3" id="KW-1185">Reference proteome</keyword>
<keyword evidence="2" id="KW-0489">Methyltransferase</keyword>